<gene>
    <name evidence="2" type="ORF">QGN23_13980</name>
</gene>
<feature type="domain" description="N-acetyltransferase" evidence="1">
    <location>
        <begin position="2"/>
        <end position="164"/>
    </location>
</feature>
<protein>
    <submittedName>
        <fullName evidence="2">GNAT family N-acetyltransferase</fullName>
    </submittedName>
</protein>
<dbReference type="Gene3D" id="3.40.630.30">
    <property type="match status" value="1"/>
</dbReference>
<evidence type="ECO:0000259" key="1">
    <source>
        <dbReference type="PROSITE" id="PS51186"/>
    </source>
</evidence>
<dbReference type="Pfam" id="PF00583">
    <property type="entry name" value="Acetyltransf_1"/>
    <property type="match status" value="1"/>
</dbReference>
<proteinExistence type="predicted"/>
<evidence type="ECO:0000313" key="3">
    <source>
        <dbReference type="Proteomes" id="UP001241656"/>
    </source>
</evidence>
<sequence>MVEFIKAAEKDIPLLQQLAEKSWNAAYRNILPQDQIDYMLKEMYSHQEISDQLQNPNYHYYLILNKGSDAGFIGFEFHYEKDTAKLHRIYLLEEFKGKGLGKKAINFLKEKVAETSDRRIILNVNKDNPAKKIYGSQGFTLFAEGVFDIGNGYVMDDYLMEFRF</sequence>
<reference evidence="2 3" key="1">
    <citation type="submission" date="2023-05" db="EMBL/GenBank/DDBJ databases">
        <title>Genomic insight into Chryseobacterium sp. wdc7 isolated forest soil (Gotjawal).</title>
        <authorList>
            <person name="Park S.-J."/>
        </authorList>
    </citation>
    <scope>NUCLEOTIDE SEQUENCE [LARGE SCALE GENOMIC DNA]</scope>
    <source>
        <strain evidence="3">wdc7</strain>
    </source>
</reference>
<dbReference type="CDD" id="cd04301">
    <property type="entry name" value="NAT_SF"/>
    <property type="match status" value="1"/>
</dbReference>
<evidence type="ECO:0000313" key="2">
    <source>
        <dbReference type="EMBL" id="WHF51516.1"/>
    </source>
</evidence>
<organism evidence="2 3">
    <name type="scientific">Chryseobacterium gotjawalense</name>
    <dbReference type="NCBI Taxonomy" id="3042315"/>
    <lineage>
        <taxon>Bacteria</taxon>
        <taxon>Pseudomonadati</taxon>
        <taxon>Bacteroidota</taxon>
        <taxon>Flavobacteriia</taxon>
        <taxon>Flavobacteriales</taxon>
        <taxon>Weeksellaceae</taxon>
        <taxon>Chryseobacterium group</taxon>
        <taxon>Chryseobacterium</taxon>
    </lineage>
</organism>
<dbReference type="SUPFAM" id="SSF55729">
    <property type="entry name" value="Acyl-CoA N-acyltransferases (Nat)"/>
    <property type="match status" value="1"/>
</dbReference>
<dbReference type="InterPro" id="IPR016181">
    <property type="entry name" value="Acyl_CoA_acyltransferase"/>
</dbReference>
<dbReference type="Proteomes" id="UP001241656">
    <property type="component" value="Chromosome"/>
</dbReference>
<dbReference type="RefSeq" id="WP_282904857.1">
    <property type="nucleotide sequence ID" value="NZ_CP124855.1"/>
</dbReference>
<dbReference type="PROSITE" id="PS51186">
    <property type="entry name" value="GNAT"/>
    <property type="match status" value="1"/>
</dbReference>
<keyword evidence="3" id="KW-1185">Reference proteome</keyword>
<accession>A0ABY8RCG3</accession>
<name>A0ABY8RCG3_9FLAO</name>
<dbReference type="InterPro" id="IPR000182">
    <property type="entry name" value="GNAT_dom"/>
</dbReference>
<dbReference type="EMBL" id="CP124855">
    <property type="protein sequence ID" value="WHF51516.1"/>
    <property type="molecule type" value="Genomic_DNA"/>
</dbReference>